<accession>A0A4J1QAY9</accession>
<evidence type="ECO:0000313" key="4">
    <source>
        <dbReference type="EMBL" id="VNQ72908.1"/>
    </source>
</evidence>
<evidence type="ECO:0000313" key="3">
    <source>
        <dbReference type="EMBL" id="VNO92603.1"/>
    </source>
</evidence>
<feature type="domain" description="Peptidase S74" evidence="2">
    <location>
        <begin position="2930"/>
        <end position="3023"/>
    </location>
</feature>
<name>A0A4J1QAY9_STREE</name>
<dbReference type="InterPro" id="IPR010572">
    <property type="entry name" value="Tail_dom"/>
</dbReference>
<protein>
    <submittedName>
        <fullName evidence="3">PblB, putative</fullName>
    </submittedName>
</protein>
<dbReference type="Pfam" id="PF13884">
    <property type="entry name" value="Peptidase_S74"/>
    <property type="match status" value="1"/>
</dbReference>
<dbReference type="PROSITE" id="PS51688">
    <property type="entry name" value="ICA"/>
    <property type="match status" value="1"/>
</dbReference>
<reference evidence="3" key="1">
    <citation type="submission" date="2019-04" db="EMBL/GenBank/DDBJ databases">
        <authorList>
            <consortium name="Pathogen Informatics"/>
        </authorList>
    </citation>
    <scope>NUCLEOTIDE SEQUENCE</scope>
    <source>
        <strain evidence="4">GPSC34</strain>
        <strain evidence="3">GPSC88</strain>
    </source>
</reference>
<dbReference type="NCBIfam" id="TIGR01665">
    <property type="entry name" value="put_anti_recept"/>
    <property type="match status" value="1"/>
</dbReference>
<feature type="coiled-coil region" evidence="1">
    <location>
        <begin position="370"/>
        <end position="397"/>
    </location>
</feature>
<proteinExistence type="predicted"/>
<dbReference type="InterPro" id="IPR007119">
    <property type="entry name" value="Phage_tail_spike_N"/>
</dbReference>
<keyword evidence="1" id="KW-0175">Coiled coil</keyword>
<dbReference type="Pfam" id="PF06605">
    <property type="entry name" value="Prophage_tail"/>
    <property type="match status" value="1"/>
</dbReference>
<dbReference type="EMBL" id="CAATFI010000016">
    <property type="protein sequence ID" value="VNO92603.1"/>
    <property type="molecule type" value="Genomic_DNA"/>
</dbReference>
<organism evidence="3">
    <name type="scientific">Streptococcus pneumoniae</name>
    <dbReference type="NCBI Taxonomy" id="1313"/>
    <lineage>
        <taxon>Bacteria</taxon>
        <taxon>Bacillati</taxon>
        <taxon>Bacillota</taxon>
        <taxon>Bacilli</taxon>
        <taxon>Lactobacillales</taxon>
        <taxon>Streptococcaceae</taxon>
        <taxon>Streptococcus</taxon>
    </lineage>
</organism>
<dbReference type="EMBL" id="CAATIL010000019">
    <property type="protein sequence ID" value="VNQ72908.1"/>
    <property type="molecule type" value="Genomic_DNA"/>
</dbReference>
<evidence type="ECO:0000256" key="1">
    <source>
        <dbReference type="SAM" id="Coils"/>
    </source>
</evidence>
<gene>
    <name evidence="3" type="ORF">SAMEA2696410_01831</name>
    <name evidence="4" type="ORF">SAMEA3309559_01830</name>
</gene>
<dbReference type="InterPro" id="IPR030392">
    <property type="entry name" value="S74_ICA"/>
</dbReference>
<evidence type="ECO:0000259" key="2">
    <source>
        <dbReference type="PROSITE" id="PS51688"/>
    </source>
</evidence>
<dbReference type="PANTHER" id="PTHR34491:SF156">
    <property type="entry name" value="KINESIN MOTOR DOMAIN-CONTAINING PROTEIN"/>
    <property type="match status" value="1"/>
</dbReference>
<dbReference type="PANTHER" id="PTHR34491">
    <property type="entry name" value="A-TYPE INCLUSION PROTEIN, PUTATIVE-RELATED"/>
    <property type="match status" value="1"/>
</dbReference>
<dbReference type="Gene3D" id="2.60.120.260">
    <property type="entry name" value="Galactose-binding domain-like"/>
    <property type="match status" value="3"/>
</dbReference>
<sequence length="3024" mass="335813">MIYLTEGNTPLNEAYNDEIVQEGNNTYQLTFRFPTSDPKWELLKEETFLTADDLHGEQDFYIFEVEKQQGYIQVYANQVISLLNNYIVSSIEVDRVSGTRVLSAFAGSITRANPFSFFSDIDDRHTLNIKDKNAMEVLAKGKHSILGQWGGDMVRNGYNLRLLKNGGSENESLFMYKKNLSSYQHKTSTKSLKTRITFKTTVKGEGENAVDHDYMVVIDSPLLGNYSQIYEDVVEVNDQDVTDEASLIEYGKQYFRTSMCDMLEDNLEISVVGQSDVAVQMFDVVSFYHEWYGLDVRKKITKYTYSPMAKLLKSIGFGTFQSSLANAIGGIVNDAVLNESRNLHQIFEERLKKEIANADRAFDAEFSKREKTITDAIELAKAKAEEVKQELSDTINQRFNSFDNGPLKEAKRKAEEALRNAGASSSLAQESKRIGLDSVARLEAFKSQTTSAQTALSGDLDALKRTIVNDIRPKQAQVEAEIAKQVEALVQAKKELSGASTLLAQEAKRIELDSVARLEAFKSQTTSAQTALSGDLDVLKRTIANDIRPKQAQAEAEIAKQVEALSRTKNELSGASTLLAQEAKRIELDSVARLEAFKSQTTSAQTALSGDLDVLKRTIANDIRPKQAQAEAEIAKQVEVLSRTKNELAGVKSAQATYEETTTRRLSELTNLANGKASKSELTQTAEELASRIASVQAGSSRNYFRNSRSRTFTTGGQAVYDYRTFIVPDFWKNSDRFKRDYVRISFDVTFPVALVNDMPAMVHFSAHPWYAYRNLIFKGGTVERQHFEFTIDLSSSSEDYQTNNVFIRFGTNYGFPAGLQVVIENAMLSVGNYFPAYQPAYEDQEDRVSVVESNFKQRADSLDAGVSRLTEGFRTKADISSLNVTAENIRQSVKSLETDTQNKLNQKLSQAEFEVRAGSIRQEILNATKDKASKSELTQTAEELSSKIASVHLGRRNLLKGTKELARYKPVSEYNGFKVIRTVAGATRYQDSYVERTVIPTAGTEYIAIFYARASENDYPVRCHFYNPNTVVSSENSSGYKSRSSDGLSIIRLSTDWQLCWVKWTQTATDQAKTVIIGRHGPQVGGKEGVWVEICAPAIFEGNLAGDWSPAYEDQDERVSAVESNFKQRADSLEAGVSRLTEGLRTKADISSLNVTAENIRQSVKSLETDTQNKLNQKLSQAEFEVRAGSIRQEILNATKDKASKSELTQTAEELSSKIASVQVGGRNYIRGTKRMMLARGLWASGTFRPSGAGTAKTIDVSDSPATGFDKAIRLTSSNARDQIGIAQDGFYISQGTYTMSCWVKGRRGQKVKLQTYWQVNDNSGISPIFTLKDENWTKLSFTSARNRAGVASIGYVYLVNAEVGEYLDVLAPQLEDGSLATSSKEAPEDIEGQISTVESTFKQRADSLAAGVNRLTEGLRTKADISALNVTAENIRQSVKSLETDTQNKLNQKLSQAEFEVRAGSIRQEILNATKDKASKSELTQTAEELASRIASVQASGRNLFLNSLFKQDISKTGIWTTSTYTATIDSESKYLGYNALKIIGLNPSGRDGGNPKVTYPALGQFGKVIPGSTTNQDVTISFYAKANKNGIMLRSRLGNIGYKTGNVTLSTEIKRYVVHIPKGWTNESKQTTNEWLFNFNQEGTIWIWMPKFEISDVDTSYSEAPEDIEGQISTVESNFKQRADSLEAGVSRLTEGLRTKADISALNVTAENIRQSVKSLETDTQNKLNQKLSQAEFEVRAGSIRQEILNVTKDKASKSELTQTAEELSSKIASVQVGGRNYIRGTKRMMLARGLWASGTFRPSGAGTAKTIDVSDSPVTGFDKAIRLTSSNARDQIGIAQDGFYISQGTYTMSCWVKGRRGQKVKLQTYWQVNDNSGISPIFTLKDENWTKLSFTSARNRAGVASIGYVYLVNAEVGEYLDVLAPQLEDGSLATSSKEAPEDVESQISTVESTFKQRADSLDAGVNRLTEGLRTKVDISALNVTAENIRQSVKSLETDTQNKLNQKLSQAEFEVRAGSIRQEILNATKDKADKTLVVSEAGKLREEFSKMKVGGRNLWIKSKTVGVVIEKLPENHVTGQKECYRLENNSTLTFNLEPDFSSRLYQKVTFSAWIKYENVVQGRNFWNVFNCFKHYLFRKNSETGVQSGPDYATLGMYKGSADWKYITFTYDYSEKTNFDQLKTSLRFNLEGATSGTAWVTGIKVEIGSVATDWSPAPEDGENELLVAKTEFKRTADGLSTKMAAVESYVGQDGQRQEALQRYTREESARQATAVRELVNRDFVGKATYQEDVKGINQRIEAVKTSANKDIASQIASYRQSVDGKFTDISSQITTYKQDVGGQISGLSNRLTSSEQGTTTQISNLSNRINSNKQGTDNQISNLKTQVATNKDNAERQMGRISDQVSANKANADSQFANVTNQLARKVETTDFQRVKETSKLYERILGNTENGIADKVARMALTNQLFQVEVGKYSVSGPNLIKNSDFKNATNEWGSTQNLGRLVKHSFYHNGQKDLMRLSNATKNENFLYSHRFNLERNTDYVLNFRGFNNSALASYDVYILGRRAGESDGFTIVKKVVSSKKLSTSRCEDVSVTFNSGEMDNAYIRFDNNGSSSGTADLYITEVDLYKGYKPRTWQPHPEDAVADANKKLEATQTKMTQLAGSWVVENINSAGDIISGINLGANGHNRFVGKLTHITGETLIDRAVIKSAMVDKLKTGNFEAGSVTTTILDAEAVTAEKLKVDDALIKKLTANDAFIDQLISKRIFSIKVESVISSSTFLEAYQGRIGGFTLGQFDQGGGRWISGVNQFSVGMGNGAGYGVRTAFWANWGNNWNYAGPKAWNVNTDGKMYCRNEVGFYDQVDFSNSSRANFYGNTTFSRSPVFSNGIELGSKDVLGDGWNPKGGRNAVVWWNQVGSGSVKYWMEQKSDRRLKENITDTAVKALDKINRLRMVAFDFIENKKHEEIGLIAQEAETIVPRIVSRDPENPDGYLHIDYTALVPYLIKAIQELNQKIEKMEKTIA</sequence>